<evidence type="ECO:0000256" key="3">
    <source>
        <dbReference type="ARBA" id="ARBA00022448"/>
    </source>
</evidence>
<evidence type="ECO:0000256" key="7">
    <source>
        <dbReference type="SAM" id="Phobius"/>
    </source>
</evidence>
<evidence type="ECO:0000313" key="9">
    <source>
        <dbReference type="Proteomes" id="UP000254159"/>
    </source>
</evidence>
<proteinExistence type="inferred from homology"/>
<dbReference type="EMBL" id="UGCD01000002">
    <property type="protein sequence ID" value="STI17541.1"/>
    <property type="molecule type" value="Genomic_DNA"/>
</dbReference>
<name>A0A376RHM0_ECOLX</name>
<keyword evidence="6 7" id="KW-0472">Membrane</keyword>
<dbReference type="Proteomes" id="UP000254159">
    <property type="component" value="Unassembled WGS sequence"/>
</dbReference>
<feature type="transmembrane region" description="Helical" evidence="7">
    <location>
        <begin position="6"/>
        <end position="22"/>
    </location>
</feature>
<dbReference type="PANTHER" id="PTHR42865">
    <property type="entry name" value="PROTON/GLUTAMATE-ASPARTATE SYMPORTER"/>
    <property type="match status" value="1"/>
</dbReference>
<evidence type="ECO:0000313" key="8">
    <source>
        <dbReference type="EMBL" id="STI17541.1"/>
    </source>
</evidence>
<evidence type="ECO:0000256" key="4">
    <source>
        <dbReference type="ARBA" id="ARBA00022692"/>
    </source>
</evidence>
<dbReference type="Pfam" id="PF00375">
    <property type="entry name" value="SDF"/>
    <property type="match status" value="1"/>
</dbReference>
<reference evidence="8 9" key="1">
    <citation type="submission" date="2018-06" db="EMBL/GenBank/DDBJ databases">
        <authorList>
            <consortium name="Pathogen Informatics"/>
            <person name="Doyle S."/>
        </authorList>
    </citation>
    <scope>NUCLEOTIDE SEQUENCE [LARGE SCALE GENOMIC DNA]</scope>
    <source>
        <strain evidence="8 9">NCTC10865</strain>
    </source>
</reference>
<keyword evidence="3" id="KW-0813">Transport</keyword>
<dbReference type="InterPro" id="IPR036458">
    <property type="entry name" value="Na:dicarbo_symporter_sf"/>
</dbReference>
<keyword evidence="4 7" id="KW-0812">Transmembrane</keyword>
<comment type="subcellular location">
    <subcellularLocation>
        <location evidence="1">Membrane</location>
        <topology evidence="1">Multi-pass membrane protein</topology>
    </subcellularLocation>
</comment>
<feature type="transmembrane region" description="Helical" evidence="7">
    <location>
        <begin position="71"/>
        <end position="93"/>
    </location>
</feature>
<feature type="transmembrane region" description="Helical" evidence="7">
    <location>
        <begin position="34"/>
        <end position="51"/>
    </location>
</feature>
<dbReference type="GO" id="GO:0015184">
    <property type="term" value="F:L-cystine transmembrane transporter activity"/>
    <property type="evidence" value="ECO:0007669"/>
    <property type="project" value="TreeGrafter"/>
</dbReference>
<evidence type="ECO:0000256" key="5">
    <source>
        <dbReference type="ARBA" id="ARBA00022989"/>
    </source>
</evidence>
<protein>
    <submittedName>
        <fullName evidence="8">Putative sodium:dicarboxylate symporter</fullName>
    </submittedName>
</protein>
<dbReference type="Gene3D" id="1.10.3860.10">
    <property type="entry name" value="Sodium:dicarboxylate symporter"/>
    <property type="match status" value="1"/>
</dbReference>
<evidence type="ECO:0000256" key="6">
    <source>
        <dbReference type="ARBA" id="ARBA00023136"/>
    </source>
</evidence>
<dbReference type="GO" id="GO:0005886">
    <property type="term" value="C:plasma membrane"/>
    <property type="evidence" value="ECO:0007669"/>
    <property type="project" value="TreeGrafter"/>
</dbReference>
<keyword evidence="5 7" id="KW-1133">Transmembrane helix</keyword>
<sequence length="106" mass="11655">MNFPLIANIVVFVVLLFALAQTRHKQWSLAKKVLVGLVMGVVFGLALHTIYGSDSQVLKDSVQWFNIVGNGYVQLLQMIVMPLVFASILSAVARLHNASQLGKISF</sequence>
<gene>
    <name evidence="8" type="primary">tcyP_3</name>
    <name evidence="8" type="ORF">NCTC10865_02845</name>
</gene>
<comment type="similarity">
    <text evidence="2">Belongs to the dicarboxylate/amino acid:cation symporter (DAACS) (TC 2.A.23) family.</text>
</comment>
<dbReference type="AlphaFoldDB" id="A0A376RHM0"/>
<accession>A0A376RHM0</accession>
<organism evidence="8 9">
    <name type="scientific">Escherichia coli</name>
    <dbReference type="NCBI Taxonomy" id="562"/>
    <lineage>
        <taxon>Bacteria</taxon>
        <taxon>Pseudomonadati</taxon>
        <taxon>Pseudomonadota</taxon>
        <taxon>Gammaproteobacteria</taxon>
        <taxon>Enterobacterales</taxon>
        <taxon>Enterobacteriaceae</taxon>
        <taxon>Escherichia</taxon>
    </lineage>
</organism>
<evidence type="ECO:0000256" key="1">
    <source>
        <dbReference type="ARBA" id="ARBA00004141"/>
    </source>
</evidence>
<dbReference type="SUPFAM" id="SSF118215">
    <property type="entry name" value="Proton glutamate symport protein"/>
    <property type="match status" value="1"/>
</dbReference>
<dbReference type="GO" id="GO:0015293">
    <property type="term" value="F:symporter activity"/>
    <property type="evidence" value="ECO:0007669"/>
    <property type="project" value="InterPro"/>
</dbReference>
<dbReference type="PRINTS" id="PR00173">
    <property type="entry name" value="EDTRNSPORT"/>
</dbReference>
<dbReference type="InterPro" id="IPR001991">
    <property type="entry name" value="Na-dicarboxylate_symporter"/>
</dbReference>
<evidence type="ECO:0000256" key="2">
    <source>
        <dbReference type="ARBA" id="ARBA00006148"/>
    </source>
</evidence>
<dbReference type="PANTHER" id="PTHR42865:SF5">
    <property type="entry name" value="L-CYSTINE TRANSPORTER TCYP"/>
    <property type="match status" value="1"/>
</dbReference>